<protein>
    <submittedName>
        <fullName evidence="1">Uncharacterized protein</fullName>
    </submittedName>
</protein>
<sequence length="338" mass="38947">MKLRYFKQMTQKSKLFDHPDIELHKMEDVPLDRDIFLMGDEWMAEYSIAMLKGIAGGDWDNVGYISYACARSVSADGIELSWYPNIYDRFHEVRVNLPRRHFVACTEMWQYDEKPRIFVSAQWLEDLHLRVFSVFALVDVIGVRRALLNGSITKEKLAALQGRIDAISANHTDVSFVSFADSLLLKTNWTVGQWDRPIKYTYEPEKIIKLMPELVKAYKDELGLSIYAVVTQGQNEFYEDSLIHKSSSGNHISLNSLGLPFAQLQSIESAAKHASKTGVHQFSELYMDVSFFKSLKMKHDFKKDHIQQYPYVPPMADYPCQYVLGTFDMVISNLQIEA</sequence>
<name>A0A5D9CDC4_9SPHN</name>
<evidence type="ECO:0000313" key="1">
    <source>
        <dbReference type="EMBL" id="TZG29337.1"/>
    </source>
</evidence>
<keyword evidence="2" id="KW-1185">Reference proteome</keyword>
<dbReference type="AlphaFoldDB" id="A0A5D9CDC4"/>
<evidence type="ECO:0000313" key="2">
    <source>
        <dbReference type="Proteomes" id="UP000322077"/>
    </source>
</evidence>
<proteinExistence type="predicted"/>
<dbReference type="EMBL" id="VTOU01000001">
    <property type="protein sequence ID" value="TZG29337.1"/>
    <property type="molecule type" value="Genomic_DNA"/>
</dbReference>
<dbReference type="Proteomes" id="UP000322077">
    <property type="component" value="Unassembled WGS sequence"/>
</dbReference>
<organism evidence="1 2">
    <name type="scientific">Sphingomonas montanisoli</name>
    <dbReference type="NCBI Taxonomy" id="2606412"/>
    <lineage>
        <taxon>Bacteria</taxon>
        <taxon>Pseudomonadati</taxon>
        <taxon>Pseudomonadota</taxon>
        <taxon>Alphaproteobacteria</taxon>
        <taxon>Sphingomonadales</taxon>
        <taxon>Sphingomonadaceae</taxon>
        <taxon>Sphingomonas</taxon>
    </lineage>
</organism>
<reference evidence="1 2" key="1">
    <citation type="submission" date="2019-08" db="EMBL/GenBank/DDBJ databases">
        <authorList>
            <person name="Wang G."/>
            <person name="Xu Z."/>
        </authorList>
    </citation>
    <scope>NUCLEOTIDE SEQUENCE [LARGE SCALE GENOMIC DNA]</scope>
    <source>
        <strain evidence="1 2">ZX</strain>
    </source>
</reference>
<accession>A0A5D9CDC4</accession>
<gene>
    <name evidence="1" type="ORF">FYJ91_04225</name>
</gene>
<dbReference type="RefSeq" id="WP_149520995.1">
    <property type="nucleotide sequence ID" value="NZ_VTOU01000001.1"/>
</dbReference>
<comment type="caution">
    <text evidence="1">The sequence shown here is derived from an EMBL/GenBank/DDBJ whole genome shotgun (WGS) entry which is preliminary data.</text>
</comment>